<dbReference type="GO" id="GO:0003677">
    <property type="term" value="F:DNA binding"/>
    <property type="evidence" value="ECO:0007669"/>
    <property type="project" value="InterPro"/>
</dbReference>
<comment type="caution">
    <text evidence="4">The sequence shown here is derived from an EMBL/GenBank/DDBJ whole genome shotgun (WGS) entry which is preliminary data.</text>
</comment>
<protein>
    <submittedName>
        <fullName evidence="4">Integrase</fullName>
    </submittedName>
</protein>
<evidence type="ECO:0000256" key="1">
    <source>
        <dbReference type="ARBA" id="ARBA00022908"/>
    </source>
</evidence>
<dbReference type="SUPFAM" id="SSF56349">
    <property type="entry name" value="DNA breaking-rejoining enzymes"/>
    <property type="match status" value="1"/>
</dbReference>
<keyword evidence="1" id="KW-0229">DNA integration</keyword>
<evidence type="ECO:0000259" key="3">
    <source>
        <dbReference type="PROSITE" id="PS51898"/>
    </source>
</evidence>
<reference evidence="4 5" key="1">
    <citation type="submission" date="2020-08" db="EMBL/GenBank/DDBJ databases">
        <title>Genomic Encyclopedia of Type Strains, Phase IV (KMG-IV): sequencing the most valuable type-strain genomes for metagenomic binning, comparative biology and taxonomic classification.</title>
        <authorList>
            <person name="Goeker M."/>
        </authorList>
    </citation>
    <scope>NUCLEOTIDE SEQUENCE [LARGE SCALE GENOMIC DNA]</scope>
    <source>
        <strain evidence="4 5">DSM 102134</strain>
    </source>
</reference>
<feature type="domain" description="Tyr recombinase" evidence="3">
    <location>
        <begin position="31"/>
        <end position="197"/>
    </location>
</feature>
<name>A0A7W9Z226_9HYPH</name>
<accession>A0A7W9Z226</accession>
<dbReference type="AlphaFoldDB" id="A0A7W9Z226"/>
<sequence>MAALSKLLRKAYKMGDIHSLPEFKRQKERAGRIRFLEYDEEDRLFSAIGMKDDHYRDLCIFLVDTGARLGEGIGLRWNDIHEGRATFWITKSGKSRTVPLTTRALEAVQAQRGRADGPFSDIDQQRFRSVWNSAKGQVGLANDPDVVPHVLRHTCASRLVRRGADIRRVQMWLGHQTLQMTMRYAHLASHDLDVCLPLLERPLPHRFKDG</sequence>
<dbReference type="Gene3D" id="1.10.443.10">
    <property type="entry name" value="Intergrase catalytic core"/>
    <property type="match status" value="1"/>
</dbReference>
<dbReference type="PANTHER" id="PTHR30349">
    <property type="entry name" value="PHAGE INTEGRASE-RELATED"/>
    <property type="match status" value="1"/>
</dbReference>
<dbReference type="PROSITE" id="PS51898">
    <property type="entry name" value="TYR_RECOMBINASE"/>
    <property type="match status" value="1"/>
</dbReference>
<dbReference type="InterPro" id="IPR002104">
    <property type="entry name" value="Integrase_catalytic"/>
</dbReference>
<dbReference type="InterPro" id="IPR011010">
    <property type="entry name" value="DNA_brk_join_enz"/>
</dbReference>
<dbReference type="InterPro" id="IPR013762">
    <property type="entry name" value="Integrase-like_cat_sf"/>
</dbReference>
<evidence type="ECO:0000313" key="4">
    <source>
        <dbReference type="EMBL" id="MBB6182638.1"/>
    </source>
</evidence>
<evidence type="ECO:0000256" key="2">
    <source>
        <dbReference type="ARBA" id="ARBA00023172"/>
    </source>
</evidence>
<gene>
    <name evidence="4" type="ORF">HNQ75_004633</name>
</gene>
<keyword evidence="2" id="KW-0233">DNA recombination</keyword>
<dbReference type="Proteomes" id="UP000535501">
    <property type="component" value="Unassembled WGS sequence"/>
</dbReference>
<dbReference type="Pfam" id="PF00589">
    <property type="entry name" value="Phage_integrase"/>
    <property type="match status" value="1"/>
</dbReference>
<dbReference type="CDD" id="cd00796">
    <property type="entry name" value="INT_Rci_Hp1_C"/>
    <property type="match status" value="1"/>
</dbReference>
<keyword evidence="5" id="KW-1185">Reference proteome</keyword>
<dbReference type="PANTHER" id="PTHR30349:SF64">
    <property type="entry name" value="PROPHAGE INTEGRASE INTD-RELATED"/>
    <property type="match status" value="1"/>
</dbReference>
<evidence type="ECO:0000313" key="5">
    <source>
        <dbReference type="Proteomes" id="UP000535501"/>
    </source>
</evidence>
<organism evidence="4 5">
    <name type="scientific">Pseudorhizobium flavum</name>
    <dbReference type="NCBI Taxonomy" id="1335061"/>
    <lineage>
        <taxon>Bacteria</taxon>
        <taxon>Pseudomonadati</taxon>
        <taxon>Pseudomonadota</taxon>
        <taxon>Alphaproteobacteria</taxon>
        <taxon>Hyphomicrobiales</taxon>
        <taxon>Rhizobiaceae</taxon>
        <taxon>Rhizobium/Agrobacterium group</taxon>
        <taxon>Pseudorhizobium</taxon>
    </lineage>
</organism>
<proteinExistence type="predicted"/>
<dbReference type="EMBL" id="JACHEJ010000055">
    <property type="protein sequence ID" value="MBB6182638.1"/>
    <property type="molecule type" value="Genomic_DNA"/>
</dbReference>
<dbReference type="GO" id="GO:0006310">
    <property type="term" value="P:DNA recombination"/>
    <property type="evidence" value="ECO:0007669"/>
    <property type="project" value="UniProtKB-KW"/>
</dbReference>
<dbReference type="GO" id="GO:0015074">
    <property type="term" value="P:DNA integration"/>
    <property type="evidence" value="ECO:0007669"/>
    <property type="project" value="UniProtKB-KW"/>
</dbReference>
<dbReference type="InterPro" id="IPR050090">
    <property type="entry name" value="Tyrosine_recombinase_XerCD"/>
</dbReference>